<dbReference type="EnsemblMetazoa" id="AQUA014015-RA">
    <property type="protein sequence ID" value="AQUA014015-PA"/>
    <property type="gene ID" value="AQUA014015"/>
</dbReference>
<reference evidence="1" key="1">
    <citation type="submission" date="2020-05" db="UniProtKB">
        <authorList>
            <consortium name="EnsemblMetazoa"/>
        </authorList>
    </citation>
    <scope>IDENTIFICATION</scope>
    <source>
        <strain evidence="1">SANGQUA</strain>
    </source>
</reference>
<name>A0A182XQ69_ANOQN</name>
<accession>A0A182XQ69</accession>
<dbReference type="AlphaFoldDB" id="A0A182XQ69"/>
<keyword evidence="2" id="KW-1185">Reference proteome</keyword>
<evidence type="ECO:0000313" key="2">
    <source>
        <dbReference type="Proteomes" id="UP000076407"/>
    </source>
</evidence>
<organism evidence="1 2">
    <name type="scientific">Anopheles quadriannulatus</name>
    <name type="common">Mosquito</name>
    <dbReference type="NCBI Taxonomy" id="34691"/>
    <lineage>
        <taxon>Eukaryota</taxon>
        <taxon>Metazoa</taxon>
        <taxon>Ecdysozoa</taxon>
        <taxon>Arthropoda</taxon>
        <taxon>Hexapoda</taxon>
        <taxon>Insecta</taxon>
        <taxon>Pterygota</taxon>
        <taxon>Neoptera</taxon>
        <taxon>Endopterygota</taxon>
        <taxon>Diptera</taxon>
        <taxon>Nematocera</taxon>
        <taxon>Culicoidea</taxon>
        <taxon>Culicidae</taxon>
        <taxon>Anophelinae</taxon>
        <taxon>Anopheles</taxon>
    </lineage>
</organism>
<dbReference type="Proteomes" id="UP000076407">
    <property type="component" value="Unassembled WGS sequence"/>
</dbReference>
<proteinExistence type="predicted"/>
<evidence type="ECO:0000313" key="1">
    <source>
        <dbReference type="EnsemblMetazoa" id="AQUA014015-PA"/>
    </source>
</evidence>
<protein>
    <submittedName>
        <fullName evidence="1">Uncharacterized protein</fullName>
    </submittedName>
</protein>
<dbReference type="VEuPathDB" id="VectorBase:AQUA014015"/>
<sequence length="28" mass="3388">MLLHSQLTQQRSTISTHITECRVYKHIY</sequence>